<reference evidence="3 5" key="2">
    <citation type="submission" date="2015-09" db="EMBL/GenBank/DDBJ databases">
        <title>Bacillus cereus food isolates.</title>
        <authorList>
            <person name="Boekhorst J."/>
        </authorList>
    </citation>
    <scope>NUCLEOTIDE SEQUENCE [LARGE SCALE GENOMIC DNA]</scope>
    <source>
        <strain evidence="3 5">B4082</strain>
    </source>
</reference>
<organism evidence="2 4">
    <name type="scientific">Bacillus cereus</name>
    <dbReference type="NCBI Taxonomy" id="1396"/>
    <lineage>
        <taxon>Bacteria</taxon>
        <taxon>Bacillati</taxon>
        <taxon>Bacillota</taxon>
        <taxon>Bacilli</taxon>
        <taxon>Bacillales</taxon>
        <taxon>Bacillaceae</taxon>
        <taxon>Bacillus</taxon>
        <taxon>Bacillus cereus group</taxon>
    </lineage>
</organism>
<evidence type="ECO:0000313" key="4">
    <source>
        <dbReference type="Proteomes" id="UP000035214"/>
    </source>
</evidence>
<dbReference type="Proteomes" id="UP000035214">
    <property type="component" value="Unassembled WGS sequence"/>
</dbReference>
<dbReference type="EMBL" id="LJKA01000063">
    <property type="protein sequence ID" value="KZD30156.1"/>
    <property type="molecule type" value="Genomic_DNA"/>
</dbReference>
<dbReference type="EMBL" id="LCYI01000029">
    <property type="protein sequence ID" value="KLA28413.1"/>
    <property type="molecule type" value="Genomic_DNA"/>
</dbReference>
<sequence length="48" mass="5207">MTLGNYCYKINGNCIVLSRKGGGTGPMKPWQQPYNGIVPNPAGNNPER</sequence>
<name>A0A0G8EVW1_BACCE</name>
<comment type="caution">
    <text evidence="2">The sequence shown here is derived from an EMBL/GenBank/DDBJ whole genome shotgun (WGS) entry which is preliminary data.</text>
</comment>
<dbReference type="AlphaFoldDB" id="A0A0G8EVW1"/>
<accession>A0A0G8EVW1</accession>
<dbReference type="PATRIC" id="fig|1396.428.peg.4970"/>
<protein>
    <submittedName>
        <fullName evidence="2">Uncharacterized protein</fullName>
    </submittedName>
</protein>
<evidence type="ECO:0000256" key="1">
    <source>
        <dbReference type="SAM" id="MobiDB-lite"/>
    </source>
</evidence>
<gene>
    <name evidence="2" type="ORF">B4077_5615</name>
    <name evidence="3" type="ORF">B4082_4029</name>
</gene>
<evidence type="ECO:0000313" key="2">
    <source>
        <dbReference type="EMBL" id="KLA28413.1"/>
    </source>
</evidence>
<reference evidence="2 4" key="1">
    <citation type="submission" date="2015-04" db="EMBL/GenBank/DDBJ databases">
        <title>Draft Genome Sequences of Eight Spore-Forming Food Isolates of Bacillus cereus Genome sequencing.</title>
        <authorList>
            <person name="Krawcyk A.O."/>
            <person name="de Jong A."/>
            <person name="Eijlander R.T."/>
            <person name="Berendsen E.M."/>
            <person name="Holsappel S."/>
            <person name="Wells-Bennik M."/>
            <person name="Kuipers O.P."/>
        </authorList>
    </citation>
    <scope>NUCLEOTIDE SEQUENCE [LARGE SCALE GENOMIC DNA]</scope>
    <source>
        <strain evidence="2 4">B4077</strain>
    </source>
</reference>
<feature type="region of interest" description="Disordered" evidence="1">
    <location>
        <begin position="25"/>
        <end position="48"/>
    </location>
</feature>
<evidence type="ECO:0000313" key="5">
    <source>
        <dbReference type="Proteomes" id="UP000076501"/>
    </source>
</evidence>
<dbReference type="Proteomes" id="UP000076501">
    <property type="component" value="Unassembled WGS sequence"/>
</dbReference>
<proteinExistence type="predicted"/>
<evidence type="ECO:0000313" key="3">
    <source>
        <dbReference type="EMBL" id="KZD30156.1"/>
    </source>
</evidence>